<proteinExistence type="predicted"/>
<evidence type="ECO:0000256" key="1">
    <source>
        <dbReference type="SAM" id="Coils"/>
    </source>
</evidence>
<gene>
    <name evidence="2" type="ORF">ENR15_11920</name>
</gene>
<dbReference type="EMBL" id="DSPX01000122">
    <property type="protein sequence ID" value="HGG01325.1"/>
    <property type="molecule type" value="Genomic_DNA"/>
</dbReference>
<accession>A0A7C3ZKT3</accession>
<comment type="caution">
    <text evidence="2">The sequence shown here is derived from an EMBL/GenBank/DDBJ whole genome shotgun (WGS) entry which is preliminary data.</text>
</comment>
<organism evidence="2">
    <name type="scientific">Planktothricoides sp. SpSt-374</name>
    <dbReference type="NCBI Taxonomy" id="2282167"/>
    <lineage>
        <taxon>Bacteria</taxon>
        <taxon>Bacillati</taxon>
        <taxon>Cyanobacteriota</taxon>
        <taxon>Cyanophyceae</taxon>
        <taxon>Oscillatoriophycideae</taxon>
        <taxon>Oscillatoriales</taxon>
        <taxon>Oscillatoriaceae</taxon>
        <taxon>Planktothricoides</taxon>
    </lineage>
</organism>
<protein>
    <recommendedName>
        <fullName evidence="3">Myosin heavy chain</fullName>
    </recommendedName>
</protein>
<evidence type="ECO:0000313" key="2">
    <source>
        <dbReference type="EMBL" id="HGG01325.1"/>
    </source>
</evidence>
<feature type="coiled-coil region" evidence="1">
    <location>
        <begin position="72"/>
        <end position="155"/>
    </location>
</feature>
<reference evidence="2" key="1">
    <citation type="journal article" date="2020" name="mSystems">
        <title>Genome- and Community-Level Interaction Insights into Carbon Utilization and Element Cycling Functions of Hydrothermarchaeota in Hydrothermal Sediment.</title>
        <authorList>
            <person name="Zhou Z."/>
            <person name="Liu Y."/>
            <person name="Xu W."/>
            <person name="Pan J."/>
            <person name="Luo Z.H."/>
            <person name="Li M."/>
        </authorList>
    </citation>
    <scope>NUCLEOTIDE SEQUENCE [LARGE SCALE GENOMIC DNA]</scope>
    <source>
        <strain evidence="2">SpSt-374</strain>
    </source>
</reference>
<dbReference type="AlphaFoldDB" id="A0A7C3ZKT3"/>
<sequence length="330" mass="37438">MSPETPKDKQQIMAAFNKLLAARQQVESRVATKEEEAEKEKNQELVAAASAYTIDAIVNGMAALQLDFGSTINQLSERLTSESGKLDELKRSIGIENQRLGEVQQIRLVADALHILTQEHREKLASLENKATTQAEALEKEIAQNRKLWQKEQQEFEVAITEAAELLTKAREAEAADYQYEIQRLRQLETDNYESEKRQQERELQSLVADKDKNWAEREKFLTDNQAEFAENQKKVAGFEDELKQAYIKAKEEAIKDAEREAKVKSDLIEKEWEATKQGYDMKIQSLEGTIARNNEQIAAITAQLQAAMQQAQQLAMRAFQSTADGSSSK</sequence>
<feature type="coiled-coil region" evidence="1">
    <location>
        <begin position="16"/>
        <end position="43"/>
    </location>
</feature>
<keyword evidence="1" id="KW-0175">Coiled coil</keyword>
<evidence type="ECO:0008006" key="3">
    <source>
        <dbReference type="Google" id="ProtNLM"/>
    </source>
</evidence>
<feature type="coiled-coil region" evidence="1">
    <location>
        <begin position="248"/>
        <end position="318"/>
    </location>
</feature>
<name>A0A7C3ZKT3_9CYAN</name>